<evidence type="ECO:0000313" key="4">
    <source>
        <dbReference type="Proteomes" id="UP000199029"/>
    </source>
</evidence>
<feature type="domain" description="Alginate export" evidence="2">
    <location>
        <begin position="103"/>
        <end position="488"/>
    </location>
</feature>
<dbReference type="Gene3D" id="2.40.160.100">
    <property type="match status" value="1"/>
</dbReference>
<proteinExistence type="predicted"/>
<dbReference type="AlphaFoldDB" id="A0A1I6BK12"/>
<evidence type="ECO:0000259" key="2">
    <source>
        <dbReference type="Pfam" id="PF13372"/>
    </source>
</evidence>
<dbReference type="Pfam" id="PF13372">
    <property type="entry name" value="Alginate_exp"/>
    <property type="match status" value="1"/>
</dbReference>
<gene>
    <name evidence="3" type="ORF">SAMN04515668_4638</name>
</gene>
<name>A0A1I6BK12_HYMAR</name>
<reference evidence="4" key="1">
    <citation type="submission" date="2016-10" db="EMBL/GenBank/DDBJ databases">
        <authorList>
            <person name="Varghese N."/>
            <person name="Submissions S."/>
        </authorList>
    </citation>
    <scope>NUCLEOTIDE SEQUENCE [LARGE SCALE GENOMIC DNA]</scope>
    <source>
        <strain evidence="4">OR362-8,ATCC BAA-1266,JCM 13504</strain>
    </source>
</reference>
<evidence type="ECO:0000256" key="1">
    <source>
        <dbReference type="SAM" id="MobiDB-lite"/>
    </source>
</evidence>
<protein>
    <submittedName>
        <fullName evidence="3">Alginate export</fullName>
    </submittedName>
</protein>
<sequence length="502" mass="54626">MAPLPSCLSDRPGGAKRGLLAVGFVLAGSIVAARAQAPSSVILATPADHTPSGQPRAAAPPRPRPLRYDEDYRYLRDSTRRRGALDPVKYLPLRGPAQPAWFLTLGGEARVFYERYQNEQWGTRPPDDNGYWLFRTMAHASAQLGPHVRVFAELKSGLAAGQRNGPRPPDVDELDLNQGFVELGVGKASREGDPAPLRLRLGRQELEYGAGRLISVRELPNVRQAFDGALLAIQAGPWHVEAFGVRPVETNRGVFDDGADPTQSIWGSYATRPLTPALHLDLYYLGQDRDVGVLAEGRGAETRHSGGGRLWYRTAQLSSDLEATYQVGTFGTGRIRAWAVASSNTLSFPQWRGQPALGLNLGANSGDLDPANPDNQTFLAPAPRGAYFGAAGATGPPNLVGFAPTLRLSPAKGLTLLGYCYFFWRQSRGDGLYNVPGFPVTPPGPSRARSVGTQPELDASWQLSRYLSLTASYAYFRTGTFLRKTPPARDIHYLASWLTFKF</sequence>
<dbReference type="InterPro" id="IPR053728">
    <property type="entry name" value="Alginate_Permeability_Chnl"/>
</dbReference>
<dbReference type="InterPro" id="IPR025388">
    <property type="entry name" value="Alginate_export_dom"/>
</dbReference>
<accession>A0A1I6BK12</accession>
<organism evidence="3 4">
    <name type="scientific">Hymenobacter arizonensis</name>
    <name type="common">Siccationidurans arizonensis</name>
    <dbReference type="NCBI Taxonomy" id="1227077"/>
    <lineage>
        <taxon>Bacteria</taxon>
        <taxon>Pseudomonadati</taxon>
        <taxon>Bacteroidota</taxon>
        <taxon>Cytophagia</taxon>
        <taxon>Cytophagales</taxon>
        <taxon>Hymenobacteraceae</taxon>
        <taxon>Hymenobacter</taxon>
    </lineage>
</organism>
<dbReference type="Proteomes" id="UP000199029">
    <property type="component" value="Unassembled WGS sequence"/>
</dbReference>
<dbReference type="STRING" id="1227077.SAMN04515668_4638"/>
<dbReference type="OrthoDB" id="311329at2"/>
<feature type="region of interest" description="Disordered" evidence="1">
    <location>
        <begin position="44"/>
        <end position="68"/>
    </location>
</feature>
<dbReference type="EMBL" id="FOXS01000009">
    <property type="protein sequence ID" value="SFQ81263.1"/>
    <property type="molecule type" value="Genomic_DNA"/>
</dbReference>
<keyword evidence="4" id="KW-1185">Reference proteome</keyword>
<evidence type="ECO:0000313" key="3">
    <source>
        <dbReference type="EMBL" id="SFQ81263.1"/>
    </source>
</evidence>